<feature type="transmembrane region" description="Helical" evidence="1">
    <location>
        <begin position="7"/>
        <end position="25"/>
    </location>
</feature>
<proteinExistence type="predicted"/>
<evidence type="ECO:0000256" key="1">
    <source>
        <dbReference type="SAM" id="Phobius"/>
    </source>
</evidence>
<keyword evidence="1" id="KW-1133">Transmembrane helix</keyword>
<accession>A0A6C0C0Q6</accession>
<reference evidence="2" key="1">
    <citation type="journal article" date="2020" name="Nature">
        <title>Giant virus diversity and host interactions through global metagenomics.</title>
        <authorList>
            <person name="Schulz F."/>
            <person name="Roux S."/>
            <person name="Paez-Espino D."/>
            <person name="Jungbluth S."/>
            <person name="Walsh D.A."/>
            <person name="Denef V.J."/>
            <person name="McMahon K.D."/>
            <person name="Konstantinidis K.T."/>
            <person name="Eloe-Fadrosh E.A."/>
            <person name="Kyrpides N.C."/>
            <person name="Woyke T."/>
        </authorList>
    </citation>
    <scope>NUCLEOTIDE SEQUENCE</scope>
    <source>
        <strain evidence="2">GVMAG-M-3300020169-51</strain>
    </source>
</reference>
<keyword evidence="1" id="KW-0812">Transmembrane</keyword>
<dbReference type="Gene3D" id="3.30.2010.10">
    <property type="entry name" value="Metalloproteases ('zincins'), catalytic domain"/>
    <property type="match status" value="1"/>
</dbReference>
<evidence type="ECO:0008006" key="3">
    <source>
        <dbReference type="Google" id="ProtNLM"/>
    </source>
</evidence>
<sequence length="198" mass="22954">MSLKINGFGYILIGFVLIISLKIYFESDSYNLKCIISDEDSNTYCVRETPKLQMVADLLARVTMKLKKITSYLGKKYPNRENVKRIVNNFNPKKIVEILPTSKYTAYSENKGEKLAFCTTKEKHGSELIDENTLTFVALHELAHIMSKTIGHNTEFWNNFKFLLEHSVKIGIYKPVDYKNKNVSYCSMELTDNPYYDM</sequence>
<keyword evidence="1" id="KW-0472">Membrane</keyword>
<organism evidence="2">
    <name type="scientific">viral metagenome</name>
    <dbReference type="NCBI Taxonomy" id="1070528"/>
    <lineage>
        <taxon>unclassified sequences</taxon>
        <taxon>metagenomes</taxon>
        <taxon>organismal metagenomes</taxon>
    </lineage>
</organism>
<dbReference type="EMBL" id="MN739293">
    <property type="protein sequence ID" value="QHS97349.1"/>
    <property type="molecule type" value="Genomic_DNA"/>
</dbReference>
<evidence type="ECO:0000313" key="2">
    <source>
        <dbReference type="EMBL" id="QHS97349.1"/>
    </source>
</evidence>
<name>A0A6C0C0Q6_9ZZZZ</name>
<dbReference type="AlphaFoldDB" id="A0A6C0C0Q6"/>
<protein>
    <recommendedName>
        <fullName evidence="3">WLM domain-containing protein</fullName>
    </recommendedName>
</protein>